<dbReference type="STRING" id="1137991.SAMN05660642_01849"/>
<dbReference type="GO" id="GO:0097176">
    <property type="term" value="P:epoxide metabolic process"/>
    <property type="evidence" value="ECO:0007669"/>
    <property type="project" value="TreeGrafter"/>
</dbReference>
<dbReference type="Proteomes" id="UP000198680">
    <property type="component" value="Unassembled WGS sequence"/>
</dbReference>
<keyword evidence="4" id="KW-1185">Reference proteome</keyword>
<evidence type="ECO:0000313" key="3">
    <source>
        <dbReference type="EMBL" id="SDM20348.1"/>
    </source>
</evidence>
<dbReference type="SUPFAM" id="SSF53474">
    <property type="entry name" value="alpha/beta-Hydrolases"/>
    <property type="match status" value="1"/>
</dbReference>
<dbReference type="Gene3D" id="3.40.50.1820">
    <property type="entry name" value="alpha/beta hydrolase"/>
    <property type="match status" value="1"/>
</dbReference>
<comment type="similarity">
    <text evidence="1">Belongs to the peptidase S33 family.</text>
</comment>
<dbReference type="InterPro" id="IPR029058">
    <property type="entry name" value="AB_hydrolase_fold"/>
</dbReference>
<protein>
    <submittedName>
        <fullName evidence="3">Epoxide hydrolase</fullName>
    </submittedName>
</protein>
<evidence type="ECO:0000256" key="1">
    <source>
        <dbReference type="ARBA" id="ARBA00010088"/>
    </source>
</evidence>
<sequence>MSGTDVTPFRVDVPRVEVDDLYDRYVVHGGEWGAYVGRDLAAADAAHVAGLHVTMTPGPAADGDPAAEEEVAHYTRELSGYAELQGTRPLALAPAPTDSPAGLLAWIAERFAEWTDPASEIDVDQLLTNVAVHWFTRTGPSPAQLYSERAHTPAPGWSREVPTGVAVLPHDLFRPPRAAVAQVVDLVSWTEFDRGGHVAAMEVPDLLVEELRRFVRAVAR</sequence>
<name>A0A1G9RAU5_9ACTN</name>
<dbReference type="PANTHER" id="PTHR21661:SF35">
    <property type="entry name" value="EPOXIDE HYDROLASE"/>
    <property type="match status" value="1"/>
</dbReference>
<reference evidence="4" key="1">
    <citation type="submission" date="2016-10" db="EMBL/GenBank/DDBJ databases">
        <authorList>
            <person name="Varghese N."/>
            <person name="Submissions S."/>
        </authorList>
    </citation>
    <scope>NUCLEOTIDE SEQUENCE [LARGE SCALE GENOMIC DNA]</scope>
    <source>
        <strain evidence="4">DSM 45419</strain>
    </source>
</reference>
<accession>A0A1G9RAU5</accession>
<dbReference type="EMBL" id="FNHE01000004">
    <property type="protein sequence ID" value="SDM20348.1"/>
    <property type="molecule type" value="Genomic_DNA"/>
</dbReference>
<proteinExistence type="inferred from homology"/>
<dbReference type="GO" id="GO:0004301">
    <property type="term" value="F:epoxide hydrolase activity"/>
    <property type="evidence" value="ECO:0007669"/>
    <property type="project" value="TreeGrafter"/>
</dbReference>
<evidence type="ECO:0000256" key="2">
    <source>
        <dbReference type="ARBA" id="ARBA00022801"/>
    </source>
</evidence>
<dbReference type="AlphaFoldDB" id="A0A1G9RAU5"/>
<evidence type="ECO:0000313" key="4">
    <source>
        <dbReference type="Proteomes" id="UP000198680"/>
    </source>
</evidence>
<dbReference type="RefSeq" id="WP_175479517.1">
    <property type="nucleotide sequence ID" value="NZ_FNHE01000004.1"/>
</dbReference>
<dbReference type="PANTHER" id="PTHR21661">
    <property type="entry name" value="EPOXIDE HYDROLASE 1-RELATED"/>
    <property type="match status" value="1"/>
</dbReference>
<keyword evidence="2 3" id="KW-0378">Hydrolase</keyword>
<gene>
    <name evidence="3" type="ORF">SAMN05660642_01849</name>
</gene>
<organism evidence="3 4">
    <name type="scientific">Geodermatophilus siccatus</name>
    <dbReference type="NCBI Taxonomy" id="1137991"/>
    <lineage>
        <taxon>Bacteria</taxon>
        <taxon>Bacillati</taxon>
        <taxon>Actinomycetota</taxon>
        <taxon>Actinomycetes</taxon>
        <taxon>Geodermatophilales</taxon>
        <taxon>Geodermatophilaceae</taxon>
        <taxon>Geodermatophilus</taxon>
    </lineage>
</organism>